<keyword evidence="2" id="KW-1185">Reference proteome</keyword>
<proteinExistence type="predicted"/>
<name>A0ABS9KG11_9BACT</name>
<organism evidence="1 2">
    <name type="scientific">Rhodohalobacter sulfatireducens</name>
    <dbReference type="NCBI Taxonomy" id="2911366"/>
    <lineage>
        <taxon>Bacteria</taxon>
        <taxon>Pseudomonadati</taxon>
        <taxon>Balneolota</taxon>
        <taxon>Balneolia</taxon>
        <taxon>Balneolales</taxon>
        <taxon>Balneolaceae</taxon>
        <taxon>Rhodohalobacter</taxon>
    </lineage>
</organism>
<protein>
    <submittedName>
        <fullName evidence="1">DUF952 domain-containing protein</fullName>
    </submittedName>
</protein>
<dbReference type="Gene3D" id="3.20.170.20">
    <property type="entry name" value="Protein of unknown function DUF952"/>
    <property type="match status" value="1"/>
</dbReference>
<dbReference type="InterPro" id="IPR009297">
    <property type="entry name" value="DUF952"/>
</dbReference>
<comment type="caution">
    <text evidence="1">The sequence shown here is derived from an EMBL/GenBank/DDBJ whole genome shotgun (WGS) entry which is preliminary data.</text>
</comment>
<accession>A0ABS9KG11</accession>
<dbReference type="Pfam" id="PF06108">
    <property type="entry name" value="DUF952"/>
    <property type="match status" value="1"/>
</dbReference>
<reference evidence="1" key="2">
    <citation type="submission" date="2024-05" db="EMBL/GenBank/DDBJ databases">
        <title>Rhodohalobacter halophilus gen. nov., sp. nov., a moderately halophilic member of the family Balneolaceae.</title>
        <authorList>
            <person name="Xia J."/>
        </authorList>
    </citation>
    <scope>NUCLEOTIDE SEQUENCE</scope>
    <source>
        <strain evidence="1">WB101</strain>
    </source>
</reference>
<reference evidence="1" key="1">
    <citation type="submission" date="2022-01" db="EMBL/GenBank/DDBJ databases">
        <authorList>
            <person name="Wang Y."/>
        </authorList>
    </citation>
    <scope>NUCLEOTIDE SEQUENCE</scope>
    <source>
        <strain evidence="1">WB101</strain>
    </source>
</reference>
<dbReference type="Proteomes" id="UP001165366">
    <property type="component" value="Unassembled WGS sequence"/>
</dbReference>
<dbReference type="RefSeq" id="WP_237855153.1">
    <property type="nucleotide sequence ID" value="NZ_JAKLWS010000021.1"/>
</dbReference>
<dbReference type="EMBL" id="JAKLWS010000021">
    <property type="protein sequence ID" value="MCG2589794.1"/>
    <property type="molecule type" value="Genomic_DNA"/>
</dbReference>
<gene>
    <name evidence="1" type="ORF">L6773_14530</name>
</gene>
<evidence type="ECO:0000313" key="2">
    <source>
        <dbReference type="Proteomes" id="UP001165366"/>
    </source>
</evidence>
<sequence>MSSNLIFHAVSKRNWNEFNKGGFYNPEGSKYDDGIVCVNANQLKDYINQNFKGRRQVLVLVIDKLRLIPKTVYEKEKQIYLIKDRINMDAILDKIYVKPNEEGVFDIEITED</sequence>
<evidence type="ECO:0000313" key="1">
    <source>
        <dbReference type="EMBL" id="MCG2589794.1"/>
    </source>
</evidence>
<dbReference type="SUPFAM" id="SSF56399">
    <property type="entry name" value="ADP-ribosylation"/>
    <property type="match status" value="1"/>
</dbReference>